<comment type="caution">
    <text evidence="2">The sequence shown here is derived from an EMBL/GenBank/DDBJ whole genome shotgun (WGS) entry which is preliminary data.</text>
</comment>
<dbReference type="NCBIfam" id="TIGR00762">
    <property type="entry name" value="DegV"/>
    <property type="match status" value="1"/>
</dbReference>
<name>A0A101HTC7_9BACT</name>
<reference evidence="3" key="1">
    <citation type="journal article" date="2015" name="MBio">
        <title>Genome-Resolved Metagenomic Analysis Reveals Roles for Candidate Phyla and Other Microbial Community Members in Biogeochemical Transformations in Oil Reservoirs.</title>
        <authorList>
            <person name="Hu P."/>
            <person name="Tom L."/>
            <person name="Singh A."/>
            <person name="Thomas B.C."/>
            <person name="Baker B.J."/>
            <person name="Piceno Y.M."/>
            <person name="Andersen G.L."/>
            <person name="Banfield J.F."/>
        </authorList>
    </citation>
    <scope>NUCLEOTIDE SEQUENCE [LARGE SCALE GENOMIC DNA]</scope>
</reference>
<dbReference type="AlphaFoldDB" id="A0A101HTC7"/>
<evidence type="ECO:0000313" key="3">
    <source>
        <dbReference type="Proteomes" id="UP000054092"/>
    </source>
</evidence>
<evidence type="ECO:0000256" key="1">
    <source>
        <dbReference type="ARBA" id="ARBA00023121"/>
    </source>
</evidence>
<accession>A0A101HTC7</accession>
<sequence length="286" mass="30702">MIGIICDSIVDLPLELAEREDVYIVPVMVVLGEKSFREGVEISKAEIADFLDDNFARTSLPSPGDVMKAFETMYARGYDELLVVNLSGGLSGTHNLFKTIGEQFASERKSVVIESVDSLSLSGGIAMLVYKAIKMKERGDSLRVIASDLRSCAGIKNIVFFTLPTLKYLKQSGRIGRLEGSVGEILNVKPIGTIDSSGVFTLSGKARGMKKAVEKMVDRLLDTVKGKKVLCVALYHSGDDSNTVSLVDWVRTKISSLSENLLAGELSSGILVHGGKGIIGIGALIA</sequence>
<dbReference type="InterPro" id="IPR003797">
    <property type="entry name" value="DegV"/>
</dbReference>
<dbReference type="PROSITE" id="PS51482">
    <property type="entry name" value="DEGV"/>
    <property type="match status" value="1"/>
</dbReference>
<dbReference type="GO" id="GO:0008289">
    <property type="term" value="F:lipid binding"/>
    <property type="evidence" value="ECO:0007669"/>
    <property type="project" value="UniProtKB-KW"/>
</dbReference>
<protein>
    <submittedName>
        <fullName evidence="2">DegV family protein</fullName>
    </submittedName>
</protein>
<dbReference type="Gene3D" id="3.40.50.10170">
    <property type="match status" value="1"/>
</dbReference>
<dbReference type="PANTHER" id="PTHR33434">
    <property type="entry name" value="DEGV DOMAIN-CONTAINING PROTEIN DR_1986-RELATED"/>
    <property type="match status" value="1"/>
</dbReference>
<dbReference type="Pfam" id="PF02645">
    <property type="entry name" value="DegV"/>
    <property type="match status" value="1"/>
</dbReference>
<dbReference type="InterPro" id="IPR050270">
    <property type="entry name" value="DegV_domain_contain"/>
</dbReference>
<dbReference type="Proteomes" id="UP000054092">
    <property type="component" value="Unassembled WGS sequence"/>
</dbReference>
<dbReference type="PANTHER" id="PTHR33434:SF2">
    <property type="entry name" value="FATTY ACID-BINDING PROTEIN TM_1468"/>
    <property type="match status" value="1"/>
</dbReference>
<organism evidence="2 3">
    <name type="scientific">Mesotoga prima</name>
    <dbReference type="NCBI Taxonomy" id="1184387"/>
    <lineage>
        <taxon>Bacteria</taxon>
        <taxon>Thermotogati</taxon>
        <taxon>Thermotogota</taxon>
        <taxon>Thermotogae</taxon>
        <taxon>Kosmotogales</taxon>
        <taxon>Kosmotogaceae</taxon>
        <taxon>Mesotoga</taxon>
    </lineage>
</organism>
<dbReference type="PATRIC" id="fig|1184387.3.peg.234"/>
<dbReference type="SUPFAM" id="SSF82549">
    <property type="entry name" value="DAK1/DegV-like"/>
    <property type="match status" value="1"/>
</dbReference>
<dbReference type="EMBL" id="LGGP01000005">
    <property type="protein sequence ID" value="KUK82303.1"/>
    <property type="molecule type" value="Genomic_DNA"/>
</dbReference>
<gene>
    <name evidence="2" type="ORF">XD94_0074</name>
</gene>
<keyword evidence="1" id="KW-0446">Lipid-binding</keyword>
<evidence type="ECO:0000313" key="2">
    <source>
        <dbReference type="EMBL" id="KUK82303.1"/>
    </source>
</evidence>
<dbReference type="Gene3D" id="3.30.1180.10">
    <property type="match status" value="1"/>
</dbReference>
<proteinExistence type="predicted"/>
<dbReference type="InterPro" id="IPR043168">
    <property type="entry name" value="DegV_C"/>
</dbReference>